<evidence type="ECO:0000313" key="2">
    <source>
        <dbReference type="EMBL" id="WBA09438.1"/>
    </source>
</evidence>
<reference evidence="2" key="1">
    <citation type="submission" date="2022-09" db="EMBL/GenBank/DDBJ databases">
        <authorList>
            <person name="Li Z.-J."/>
        </authorList>
    </citation>
    <scope>NUCLEOTIDE SEQUENCE</scope>
    <source>
        <strain evidence="2">TGB11</strain>
    </source>
</reference>
<accession>A0AA47LRL2</accession>
<keyword evidence="1" id="KW-0732">Signal</keyword>
<evidence type="ECO:0000313" key="3">
    <source>
        <dbReference type="Proteomes" id="UP001164748"/>
    </source>
</evidence>
<feature type="chain" id="PRO_5041342823" description="NrfJ" evidence="1">
    <location>
        <begin position="20"/>
        <end position="101"/>
    </location>
</feature>
<organism evidence="2 3">
    <name type="scientific">Salinivibrio kushneri</name>
    <dbReference type="NCBI Taxonomy" id="1908198"/>
    <lineage>
        <taxon>Bacteria</taxon>
        <taxon>Pseudomonadati</taxon>
        <taxon>Pseudomonadota</taxon>
        <taxon>Gammaproteobacteria</taxon>
        <taxon>Vibrionales</taxon>
        <taxon>Vibrionaceae</taxon>
        <taxon>Salinivibrio</taxon>
    </lineage>
</organism>
<name>A0AA47LRL2_9GAMM</name>
<dbReference type="EMBL" id="CP114588">
    <property type="protein sequence ID" value="WBA09438.1"/>
    <property type="molecule type" value="Genomic_DNA"/>
</dbReference>
<evidence type="ECO:0000256" key="1">
    <source>
        <dbReference type="SAM" id="SignalP"/>
    </source>
</evidence>
<dbReference type="RefSeq" id="WP_077605900.1">
    <property type="nucleotide sequence ID" value="NZ_CP114588.1"/>
</dbReference>
<feature type="signal peptide" evidence="1">
    <location>
        <begin position="1"/>
        <end position="19"/>
    </location>
</feature>
<gene>
    <name evidence="2" type="ORF">N8M53_04365</name>
</gene>
<dbReference type="Proteomes" id="UP001164748">
    <property type="component" value="Chromosome"/>
</dbReference>
<proteinExistence type="predicted"/>
<evidence type="ECO:0008006" key="4">
    <source>
        <dbReference type="Google" id="ProtNLM"/>
    </source>
</evidence>
<dbReference type="AlphaFoldDB" id="A0AA47LRL2"/>
<protein>
    <recommendedName>
        <fullName evidence="4">NrfJ</fullName>
    </recommendedName>
</protein>
<sequence length="101" mass="10566">MKKLAAIFALTFASTSVMAGGLNLDVDPAEGGAWVTVTEQGQAVKGAKVANESGLDAKVTDESGRVFIHAQNQNSRSINFVASTDQGERVEQAAFIKGDHS</sequence>